<gene>
    <name evidence="8" type="ORF">UFOVP218_34</name>
</gene>
<dbReference type="InterPro" id="IPR006433">
    <property type="entry name" value="Prohead_protease"/>
</dbReference>
<dbReference type="GO" id="GO:0008233">
    <property type="term" value="F:peptidase activity"/>
    <property type="evidence" value="ECO:0007669"/>
    <property type="project" value="UniProtKB-KW"/>
</dbReference>
<reference evidence="8" key="1">
    <citation type="submission" date="2020-05" db="EMBL/GenBank/DDBJ databases">
        <authorList>
            <person name="Chiriac C."/>
            <person name="Salcher M."/>
            <person name="Ghai R."/>
            <person name="Kavagutti S V."/>
        </authorList>
    </citation>
    <scope>NUCLEOTIDE SEQUENCE</scope>
</reference>
<keyword evidence="5" id="KW-1273">Viral capsid maturation</keyword>
<dbReference type="InterPro" id="IPR054613">
    <property type="entry name" value="Peptidase_S78_dom"/>
</dbReference>
<evidence type="ECO:0000256" key="4">
    <source>
        <dbReference type="ARBA" id="ARBA00022950"/>
    </source>
</evidence>
<feature type="domain" description="Phage capsid-like C-terminal" evidence="7">
    <location>
        <begin position="371"/>
        <end position="637"/>
    </location>
</feature>
<evidence type="ECO:0000259" key="7">
    <source>
        <dbReference type="Pfam" id="PF05065"/>
    </source>
</evidence>
<keyword evidence="2 8" id="KW-0645">Protease</keyword>
<accession>A0A6J7WTK4</accession>
<evidence type="ECO:0000256" key="3">
    <source>
        <dbReference type="ARBA" id="ARBA00022801"/>
    </source>
</evidence>
<dbReference type="Pfam" id="PF04586">
    <property type="entry name" value="Peptidase_S78"/>
    <property type="match status" value="1"/>
</dbReference>
<keyword evidence="4" id="KW-0118">Viral capsid assembly</keyword>
<dbReference type="SUPFAM" id="SSF56563">
    <property type="entry name" value="Major capsid protein gp5"/>
    <property type="match status" value="1"/>
</dbReference>
<evidence type="ECO:0000256" key="2">
    <source>
        <dbReference type="ARBA" id="ARBA00022670"/>
    </source>
</evidence>
<protein>
    <submittedName>
        <fullName evidence="8">Prohead protease</fullName>
    </submittedName>
</protein>
<name>A0A6J7WTK4_9CAUD</name>
<sequence>MDKNKILFLNSSFIKSDSTPSADGSTSFVTISGYASTADVDRQGDVVPPSVWAKGMENYLKNPIILAYHDHSEPIGRMVEHKVDEKGLWIKAKISSAAKSVFNLIKDEVLTAFSIGFRIVDAEYNAAQELFVIKELELHEISVVSVPANQNTLFSLSKAFDDAEEFKSFKLQFAPKSESAKGLESSTEANGDITKEWKMDPKELEKLLADTATKAAEQTAKAIAESQAKAVAEKAQKEAQQAEFDAKVKAAVAAATNVTTGETGAERLLAEVEKRLAVQEESSKSALAGLEAALKEKASEIEAITKSRMQFGDTQVGGAMSAQDKEKAVILAKMAGKSLEGTKFGRQMVEKYGAHVPSATWELEVSLNLEAEVRRRLVVAPLFRNIQMQTNVMTIPVNPEAGSATWVQNSNFGSAPATLGAAGGSAGNTATHAIKEITLNAYKVATNEYTAYEEEEDALIALMPIIRDGMIRRVARAVDKAFLLGAGSGADPVGGLATLATNSTGNLTTSTPSASYVANVAALRGLRKGLGVWGLDPQDVVFIVNTDTYYNLLEDTTFQTMNQVGTQATLLTGQIGQIGGSPVLVSGEFASAASGVVGMIAVAPSNFIVGNQRGLRIDTQELVETQRRVMVASLRTGFTKVTSNYGAGVTKMVYSA</sequence>
<dbReference type="NCBIfam" id="TIGR01543">
    <property type="entry name" value="proheadase_HK97"/>
    <property type="match status" value="1"/>
</dbReference>
<evidence type="ECO:0000256" key="1">
    <source>
        <dbReference type="ARBA" id="ARBA00022612"/>
    </source>
</evidence>
<dbReference type="GO" id="GO:0006508">
    <property type="term" value="P:proteolysis"/>
    <property type="evidence" value="ECO:0007669"/>
    <property type="project" value="UniProtKB-KW"/>
</dbReference>
<evidence type="ECO:0000313" key="8">
    <source>
        <dbReference type="EMBL" id="CAB5218593.1"/>
    </source>
</evidence>
<keyword evidence="1" id="KW-1188">Viral release from host cell</keyword>
<evidence type="ECO:0000259" key="6">
    <source>
        <dbReference type="Pfam" id="PF04586"/>
    </source>
</evidence>
<keyword evidence="3" id="KW-0378">Hydrolase</keyword>
<dbReference type="EMBL" id="LR798261">
    <property type="protein sequence ID" value="CAB5218593.1"/>
    <property type="molecule type" value="Genomic_DNA"/>
</dbReference>
<feature type="domain" description="Prohead serine protease" evidence="6">
    <location>
        <begin position="22"/>
        <end position="155"/>
    </location>
</feature>
<organism evidence="8">
    <name type="scientific">uncultured Caudovirales phage</name>
    <dbReference type="NCBI Taxonomy" id="2100421"/>
    <lineage>
        <taxon>Viruses</taxon>
        <taxon>Duplodnaviria</taxon>
        <taxon>Heunggongvirae</taxon>
        <taxon>Uroviricota</taxon>
        <taxon>Caudoviricetes</taxon>
        <taxon>Peduoviridae</taxon>
        <taxon>Maltschvirus</taxon>
        <taxon>Maltschvirus maltsch</taxon>
    </lineage>
</organism>
<dbReference type="GO" id="GO:0046797">
    <property type="term" value="P:viral procapsid maturation"/>
    <property type="evidence" value="ECO:0007669"/>
    <property type="project" value="UniProtKB-KW"/>
</dbReference>
<dbReference type="InterPro" id="IPR054612">
    <property type="entry name" value="Phage_capsid-like_C"/>
</dbReference>
<proteinExistence type="predicted"/>
<dbReference type="Pfam" id="PF05065">
    <property type="entry name" value="Phage_capsid"/>
    <property type="match status" value="1"/>
</dbReference>
<evidence type="ECO:0000256" key="5">
    <source>
        <dbReference type="ARBA" id="ARBA00023045"/>
    </source>
</evidence>